<dbReference type="Gene3D" id="3.30.450.20">
    <property type="entry name" value="PAS domain"/>
    <property type="match status" value="2"/>
</dbReference>
<evidence type="ECO:0000256" key="7">
    <source>
        <dbReference type="ARBA" id="ARBA00023012"/>
    </source>
</evidence>
<evidence type="ECO:0000259" key="8">
    <source>
        <dbReference type="PROSITE" id="PS50109"/>
    </source>
</evidence>
<dbReference type="CDD" id="cd00130">
    <property type="entry name" value="PAS"/>
    <property type="match status" value="2"/>
</dbReference>
<dbReference type="PROSITE" id="PS50109">
    <property type="entry name" value="HIS_KIN"/>
    <property type="match status" value="1"/>
</dbReference>
<dbReference type="InterPro" id="IPR004358">
    <property type="entry name" value="Sig_transdc_His_kin-like_C"/>
</dbReference>
<dbReference type="CDD" id="cd00082">
    <property type="entry name" value="HisKA"/>
    <property type="match status" value="1"/>
</dbReference>
<evidence type="ECO:0000313" key="10">
    <source>
        <dbReference type="EMBL" id="RAK34574.1"/>
    </source>
</evidence>
<evidence type="ECO:0000256" key="5">
    <source>
        <dbReference type="ARBA" id="ARBA00022679"/>
    </source>
</evidence>
<dbReference type="FunFam" id="3.30.565.10:FF:000006">
    <property type="entry name" value="Sensor histidine kinase WalK"/>
    <property type="match status" value="1"/>
</dbReference>
<dbReference type="InterPro" id="IPR003018">
    <property type="entry name" value="GAF"/>
</dbReference>
<dbReference type="InterPro" id="IPR036097">
    <property type="entry name" value="HisK_dim/P_sf"/>
</dbReference>
<evidence type="ECO:0000256" key="3">
    <source>
        <dbReference type="ARBA" id="ARBA00012438"/>
    </source>
</evidence>
<sequence length="663" mass="70625">MSGPDKALPADPPLSSAALLDSIQEAYFAVDPGGVIRGFNRAARELLGFTTSEVYEHHLDETLSPECDGEPIAPALERLFAAGPARPVVRELTVRHHDGHRVTTRASLSVAQGTSGALACVFLTDLSAEVTADRDAGFLTALLDSLSVGVIAVDDEGKVIVVNRALRQVQHRAPTDVPRAIPDYLYDTSMRPLTWEQTPVMRALRGEHVSGLDLMARAPDDRLLTFASAAQPIIGRDGRRLGGVAVAHEVTALRRAERFGSCRKDVEQALRASSSIAEAAPAVLSAVTAALGWPCAELFVINEATGGLHAVGHHSHTGAEPDELFGHTPRRGQGVTGRVWQTGEALWVPDVSAHADLVTPYEQERVEMCSRHGIRTALAVPVRDGGTLLGVLTCYSGLPEVDEELLTLLLDGVAAQIGVYVALRRAEELARQLRRSQDDFLDLIGHELRTPLTAITANVAMLTEEAVGLDPELRQMMDTVARNTGMLQRIVDALLDLAALESGHEQLADDRVDLAGVVAGAVTAIRLTAAEAGVRLSTDLPEHLMVPGDGPRLRQVVDDLLSNAVKYSPAGAEVSVGLRVAGPGAELHIADHGIGTPAGEQDQVFERFYRASNVRHHGVPGSGLGLSLARAIVRLHHGTITLAANEPVGTVVSVHLPFDPSPR</sequence>
<evidence type="ECO:0000256" key="6">
    <source>
        <dbReference type="ARBA" id="ARBA00022777"/>
    </source>
</evidence>
<dbReference type="InterPro" id="IPR013656">
    <property type="entry name" value="PAS_4"/>
</dbReference>
<dbReference type="NCBIfam" id="TIGR00229">
    <property type="entry name" value="sensory_box"/>
    <property type="match status" value="1"/>
</dbReference>
<dbReference type="EMBL" id="QLMJ01000011">
    <property type="protein sequence ID" value="RAK34574.1"/>
    <property type="molecule type" value="Genomic_DNA"/>
</dbReference>
<name>A0A327ZGC4_9ACTN</name>
<proteinExistence type="predicted"/>
<dbReference type="InterPro" id="IPR036890">
    <property type="entry name" value="HATPase_C_sf"/>
</dbReference>
<dbReference type="Gene3D" id="3.30.565.10">
    <property type="entry name" value="Histidine kinase-like ATPase, C-terminal domain"/>
    <property type="match status" value="1"/>
</dbReference>
<dbReference type="InterPro" id="IPR003661">
    <property type="entry name" value="HisK_dim/P_dom"/>
</dbReference>
<evidence type="ECO:0000313" key="11">
    <source>
        <dbReference type="Proteomes" id="UP000249341"/>
    </source>
</evidence>
<dbReference type="GO" id="GO:0005886">
    <property type="term" value="C:plasma membrane"/>
    <property type="evidence" value="ECO:0007669"/>
    <property type="project" value="UniProtKB-SubCell"/>
</dbReference>
<dbReference type="PRINTS" id="PR00344">
    <property type="entry name" value="BCTRLSENSOR"/>
</dbReference>
<dbReference type="SMART" id="SM00387">
    <property type="entry name" value="HATPase_c"/>
    <property type="match status" value="1"/>
</dbReference>
<dbReference type="Pfam" id="PF00512">
    <property type="entry name" value="HisKA"/>
    <property type="match status" value="1"/>
</dbReference>
<dbReference type="InterPro" id="IPR029016">
    <property type="entry name" value="GAF-like_dom_sf"/>
</dbReference>
<accession>A0A327ZGC4</accession>
<dbReference type="Gene3D" id="1.10.287.130">
    <property type="match status" value="1"/>
</dbReference>
<dbReference type="InterPro" id="IPR003594">
    <property type="entry name" value="HATPase_dom"/>
</dbReference>
<keyword evidence="5" id="KW-0808">Transferase</keyword>
<evidence type="ECO:0000256" key="1">
    <source>
        <dbReference type="ARBA" id="ARBA00000085"/>
    </source>
</evidence>
<dbReference type="GO" id="GO:0000155">
    <property type="term" value="F:phosphorelay sensor kinase activity"/>
    <property type="evidence" value="ECO:0007669"/>
    <property type="project" value="InterPro"/>
</dbReference>
<dbReference type="Proteomes" id="UP000249341">
    <property type="component" value="Unassembled WGS sequence"/>
</dbReference>
<dbReference type="SMART" id="SM00388">
    <property type="entry name" value="HisKA"/>
    <property type="match status" value="1"/>
</dbReference>
<dbReference type="CDD" id="cd00075">
    <property type="entry name" value="HATPase"/>
    <property type="match status" value="1"/>
</dbReference>
<dbReference type="SMART" id="SM00091">
    <property type="entry name" value="PAS"/>
    <property type="match status" value="2"/>
</dbReference>
<dbReference type="InterPro" id="IPR050736">
    <property type="entry name" value="Sensor_HK_Regulatory"/>
</dbReference>
<keyword evidence="6" id="KW-0418">Kinase</keyword>
<dbReference type="InterPro" id="IPR000014">
    <property type="entry name" value="PAS"/>
</dbReference>
<evidence type="ECO:0000259" key="9">
    <source>
        <dbReference type="PROSITE" id="PS50112"/>
    </source>
</evidence>
<reference evidence="10 11" key="1">
    <citation type="submission" date="2018-06" db="EMBL/GenBank/DDBJ databases">
        <title>Genomic Encyclopedia of Type Strains, Phase III (KMG-III): the genomes of soil and plant-associated and newly described type strains.</title>
        <authorList>
            <person name="Whitman W."/>
        </authorList>
    </citation>
    <scope>NUCLEOTIDE SEQUENCE [LARGE SCALE GENOMIC DNA]</scope>
    <source>
        <strain evidence="10 11">CGMCC 4.7090</strain>
    </source>
</reference>
<dbReference type="EC" id="2.7.13.3" evidence="3"/>
<dbReference type="PROSITE" id="PS50112">
    <property type="entry name" value="PAS"/>
    <property type="match status" value="1"/>
</dbReference>
<dbReference type="RefSeq" id="WP_245972699.1">
    <property type="nucleotide sequence ID" value="NZ_JACHWI010000011.1"/>
</dbReference>
<dbReference type="SUPFAM" id="SSF55785">
    <property type="entry name" value="PYP-like sensor domain (PAS domain)"/>
    <property type="match status" value="2"/>
</dbReference>
<evidence type="ECO:0000256" key="2">
    <source>
        <dbReference type="ARBA" id="ARBA00004236"/>
    </source>
</evidence>
<comment type="catalytic activity">
    <reaction evidence="1">
        <text>ATP + protein L-histidine = ADP + protein N-phospho-L-histidine.</text>
        <dbReference type="EC" id="2.7.13.3"/>
    </reaction>
</comment>
<dbReference type="InterPro" id="IPR035965">
    <property type="entry name" value="PAS-like_dom_sf"/>
</dbReference>
<protein>
    <recommendedName>
        <fullName evidence="3">histidine kinase</fullName>
        <ecNumber evidence="3">2.7.13.3</ecNumber>
    </recommendedName>
</protein>
<keyword evidence="7" id="KW-0902">Two-component regulatory system</keyword>
<keyword evidence="11" id="KW-1185">Reference proteome</keyword>
<dbReference type="AlphaFoldDB" id="A0A327ZGC4"/>
<dbReference type="Pfam" id="PF02518">
    <property type="entry name" value="HATPase_c"/>
    <property type="match status" value="1"/>
</dbReference>
<comment type="subcellular location">
    <subcellularLocation>
        <location evidence="2">Cell membrane</location>
    </subcellularLocation>
</comment>
<feature type="domain" description="Histidine kinase" evidence="8">
    <location>
        <begin position="443"/>
        <end position="660"/>
    </location>
</feature>
<dbReference type="PANTHER" id="PTHR43711">
    <property type="entry name" value="TWO-COMPONENT HISTIDINE KINASE"/>
    <property type="match status" value="1"/>
</dbReference>
<gene>
    <name evidence="10" type="ORF">B0I29_111176</name>
</gene>
<organism evidence="10 11">
    <name type="scientific">Actinoplanes lutulentus</name>
    <dbReference type="NCBI Taxonomy" id="1287878"/>
    <lineage>
        <taxon>Bacteria</taxon>
        <taxon>Bacillati</taxon>
        <taxon>Actinomycetota</taxon>
        <taxon>Actinomycetes</taxon>
        <taxon>Micromonosporales</taxon>
        <taxon>Micromonosporaceae</taxon>
        <taxon>Actinoplanes</taxon>
    </lineage>
</organism>
<dbReference type="InterPro" id="IPR005467">
    <property type="entry name" value="His_kinase_dom"/>
</dbReference>
<dbReference type="SUPFAM" id="SSF55781">
    <property type="entry name" value="GAF domain-like"/>
    <property type="match status" value="1"/>
</dbReference>
<dbReference type="SUPFAM" id="SSF55874">
    <property type="entry name" value="ATPase domain of HSP90 chaperone/DNA topoisomerase II/histidine kinase"/>
    <property type="match status" value="1"/>
</dbReference>
<dbReference type="Pfam" id="PF08448">
    <property type="entry name" value="PAS_4"/>
    <property type="match status" value="1"/>
</dbReference>
<dbReference type="PANTHER" id="PTHR43711:SF1">
    <property type="entry name" value="HISTIDINE KINASE 1"/>
    <property type="match status" value="1"/>
</dbReference>
<dbReference type="Pfam" id="PF13185">
    <property type="entry name" value="GAF_2"/>
    <property type="match status" value="1"/>
</dbReference>
<dbReference type="SMART" id="SM00065">
    <property type="entry name" value="GAF"/>
    <property type="match status" value="1"/>
</dbReference>
<dbReference type="Gene3D" id="3.30.450.40">
    <property type="match status" value="1"/>
</dbReference>
<comment type="caution">
    <text evidence="10">The sequence shown here is derived from an EMBL/GenBank/DDBJ whole genome shotgun (WGS) entry which is preliminary data.</text>
</comment>
<feature type="domain" description="PAS" evidence="9">
    <location>
        <begin position="19"/>
        <end position="66"/>
    </location>
</feature>
<evidence type="ECO:0000256" key="4">
    <source>
        <dbReference type="ARBA" id="ARBA00022553"/>
    </source>
</evidence>
<keyword evidence="4" id="KW-0597">Phosphoprotein</keyword>
<dbReference type="SUPFAM" id="SSF47384">
    <property type="entry name" value="Homodimeric domain of signal transducing histidine kinase"/>
    <property type="match status" value="1"/>
</dbReference>